<dbReference type="InterPro" id="IPR007138">
    <property type="entry name" value="ABM_dom"/>
</dbReference>
<keyword evidence="3" id="KW-0560">Oxidoreductase</keyword>
<dbReference type="Proteomes" id="UP000538929">
    <property type="component" value="Unassembled WGS sequence"/>
</dbReference>
<feature type="region of interest" description="Disordered" evidence="1">
    <location>
        <begin position="77"/>
        <end position="97"/>
    </location>
</feature>
<proteinExistence type="predicted"/>
<dbReference type="RefSeq" id="WP_323379836.1">
    <property type="nucleotide sequence ID" value="NZ_VKHT01000166.1"/>
</dbReference>
<dbReference type="InterPro" id="IPR011008">
    <property type="entry name" value="Dimeric_a/b-barrel"/>
</dbReference>
<gene>
    <name evidence="3" type="ORF">FNQ90_08015</name>
</gene>
<evidence type="ECO:0000313" key="4">
    <source>
        <dbReference type="Proteomes" id="UP000538929"/>
    </source>
</evidence>
<keyword evidence="3" id="KW-0503">Monooxygenase</keyword>
<dbReference type="EMBL" id="VKHT01000166">
    <property type="protein sequence ID" value="MBB0244057.1"/>
    <property type="molecule type" value="Genomic_DNA"/>
</dbReference>
<dbReference type="GO" id="GO:0004497">
    <property type="term" value="F:monooxygenase activity"/>
    <property type="evidence" value="ECO:0007669"/>
    <property type="project" value="UniProtKB-KW"/>
</dbReference>
<dbReference type="Gene3D" id="3.30.70.100">
    <property type="match status" value="1"/>
</dbReference>
<protein>
    <submittedName>
        <fullName evidence="3">Antibiotic biosynthesis monooxygenase</fullName>
    </submittedName>
</protein>
<comment type="caution">
    <text evidence="3">The sequence shown here is derived from an EMBL/GenBank/DDBJ whole genome shotgun (WGS) entry which is preliminary data.</text>
</comment>
<reference evidence="4" key="1">
    <citation type="submission" date="2019-10" db="EMBL/GenBank/DDBJ databases">
        <title>Streptomyces sp. nov., a novel actinobacterium isolated from alkaline environment.</title>
        <authorList>
            <person name="Golinska P."/>
        </authorList>
    </citation>
    <scope>NUCLEOTIDE SEQUENCE [LARGE SCALE GENOMIC DNA]</scope>
    <source>
        <strain evidence="4">DSM 42118</strain>
    </source>
</reference>
<keyword evidence="4" id="KW-1185">Reference proteome</keyword>
<dbReference type="Pfam" id="PF03992">
    <property type="entry name" value="ABM"/>
    <property type="match status" value="1"/>
</dbReference>
<organism evidence="3 4">
    <name type="scientific">Streptomyces alkaliphilus</name>
    <dbReference type="NCBI Taxonomy" id="1472722"/>
    <lineage>
        <taxon>Bacteria</taxon>
        <taxon>Bacillati</taxon>
        <taxon>Actinomycetota</taxon>
        <taxon>Actinomycetes</taxon>
        <taxon>Kitasatosporales</taxon>
        <taxon>Streptomycetaceae</taxon>
        <taxon>Streptomyces</taxon>
    </lineage>
</organism>
<name>A0A7W3TC45_9ACTN</name>
<dbReference type="AlphaFoldDB" id="A0A7W3TC45"/>
<evidence type="ECO:0000313" key="3">
    <source>
        <dbReference type="EMBL" id="MBB0244057.1"/>
    </source>
</evidence>
<dbReference type="SUPFAM" id="SSF54909">
    <property type="entry name" value="Dimeric alpha+beta barrel"/>
    <property type="match status" value="1"/>
</dbReference>
<feature type="domain" description="ABM" evidence="2">
    <location>
        <begin position="12"/>
        <end position="101"/>
    </location>
</feature>
<dbReference type="PROSITE" id="PS51725">
    <property type="entry name" value="ABM"/>
    <property type="match status" value="1"/>
</dbReference>
<evidence type="ECO:0000259" key="2">
    <source>
        <dbReference type="PROSITE" id="PS51725"/>
    </source>
</evidence>
<evidence type="ECO:0000256" key="1">
    <source>
        <dbReference type="SAM" id="MobiDB-lite"/>
    </source>
</evidence>
<sequence>MSATPENGTGRVRVLLYLRADPTEDGAVAEAYHRISSDLKGTDGLLGNELLRELTDPGAFAVLSEWESAEAFRTWEAGSGHRNTTSPLRRHQDRERPTPFALYRVDAAYR</sequence>
<accession>A0A7W3TC45</accession>